<organism evidence="4 5">
    <name type="scientific">Kitasatospora saccharophila</name>
    <dbReference type="NCBI Taxonomy" id="407973"/>
    <lineage>
        <taxon>Bacteria</taxon>
        <taxon>Bacillati</taxon>
        <taxon>Actinomycetota</taxon>
        <taxon>Actinomycetes</taxon>
        <taxon>Kitasatosporales</taxon>
        <taxon>Streptomycetaceae</taxon>
        <taxon>Kitasatospora</taxon>
    </lineage>
</organism>
<dbReference type="InterPro" id="IPR043504">
    <property type="entry name" value="Peptidase_S1_PA_chymotrypsin"/>
</dbReference>
<comment type="caution">
    <text evidence="4">The sequence shown here is derived from an EMBL/GenBank/DDBJ whole genome shotgun (WGS) entry which is preliminary data.</text>
</comment>
<dbReference type="PROSITE" id="PS51257">
    <property type="entry name" value="PROKAR_LIPOPROTEIN"/>
    <property type="match status" value="1"/>
</dbReference>
<dbReference type="PANTHER" id="PTHR15462">
    <property type="entry name" value="SERINE PROTEASE"/>
    <property type="match status" value="1"/>
</dbReference>
<feature type="chain" id="PRO_5046493025" description="V8-like Glu-specific endopeptidase" evidence="3">
    <location>
        <begin position="32"/>
        <end position="383"/>
    </location>
</feature>
<dbReference type="Proteomes" id="UP001500897">
    <property type="component" value="Unassembled WGS sequence"/>
</dbReference>
<evidence type="ECO:0000256" key="3">
    <source>
        <dbReference type="SAM" id="SignalP"/>
    </source>
</evidence>
<feature type="signal peptide" evidence="3">
    <location>
        <begin position="1"/>
        <end position="31"/>
    </location>
</feature>
<gene>
    <name evidence="4" type="ORF">GCM10009759_30890</name>
</gene>
<keyword evidence="5" id="KW-1185">Reference proteome</keyword>
<dbReference type="InterPro" id="IPR050966">
    <property type="entry name" value="Glutamyl_endopeptidase"/>
</dbReference>
<sequence length="383" mass="40650">MTDQRRIARRTRNAAAAALVTVLAVSTAACSKSADPSPAASSAQPSSTSSKPSVDIADVQKFLAEVPNWGADDWKKWASQNGFKPEDFATIKHFWDQEKPVAPRGGTSVTPEKQAPSLQKVVLPPSVPAKAVPHPYSPDTALLGRIILKNAEGEDHSCSGTVVTDPQHPGKSNLVWTAAHCVHGGKGSDYDKQLMFLPGYNRSGASSHGKQPEDWQDIAPLGRWVAQNMVVPPQWTREGLHVGNQASQFDFAIVRVAPLDDTRSLEEAVGGSVPIAFNLKQADIAAPKAYGYPADSPFDGEELEHCDSNTALVPFTYNPSRPPMLIMGCTMTGGSSGGGWLTKQGGKAVLFSNVSIGDPVSGWQAGPTLGPEAKNLFDAFVSG</sequence>
<dbReference type="RefSeq" id="WP_344552656.1">
    <property type="nucleotide sequence ID" value="NZ_BAAANS010000018.1"/>
</dbReference>
<evidence type="ECO:0000313" key="5">
    <source>
        <dbReference type="Proteomes" id="UP001500897"/>
    </source>
</evidence>
<proteinExistence type="predicted"/>
<dbReference type="Gene3D" id="2.40.10.10">
    <property type="entry name" value="Trypsin-like serine proteases"/>
    <property type="match status" value="2"/>
</dbReference>
<accession>A0ABN2WX72</accession>
<reference evidence="4 5" key="1">
    <citation type="journal article" date="2019" name="Int. J. Syst. Evol. Microbiol.">
        <title>The Global Catalogue of Microorganisms (GCM) 10K type strain sequencing project: providing services to taxonomists for standard genome sequencing and annotation.</title>
        <authorList>
            <consortium name="The Broad Institute Genomics Platform"/>
            <consortium name="The Broad Institute Genome Sequencing Center for Infectious Disease"/>
            <person name="Wu L."/>
            <person name="Ma J."/>
        </authorList>
    </citation>
    <scope>NUCLEOTIDE SEQUENCE [LARGE SCALE GENOMIC DNA]</scope>
    <source>
        <strain evidence="4 5">JCM 14559</strain>
    </source>
</reference>
<dbReference type="EMBL" id="BAAANS010000018">
    <property type="protein sequence ID" value="GAA2099228.1"/>
    <property type="molecule type" value="Genomic_DNA"/>
</dbReference>
<evidence type="ECO:0000313" key="4">
    <source>
        <dbReference type="EMBL" id="GAA2099228.1"/>
    </source>
</evidence>
<dbReference type="PANTHER" id="PTHR15462:SF19">
    <property type="entry name" value="PEPTIDASE S1 DOMAIN-CONTAINING PROTEIN"/>
    <property type="match status" value="1"/>
</dbReference>
<evidence type="ECO:0008006" key="6">
    <source>
        <dbReference type="Google" id="ProtNLM"/>
    </source>
</evidence>
<keyword evidence="1 3" id="KW-0732">Signal</keyword>
<feature type="region of interest" description="Disordered" evidence="2">
    <location>
        <begin position="31"/>
        <end position="53"/>
    </location>
</feature>
<evidence type="ECO:0000256" key="2">
    <source>
        <dbReference type="SAM" id="MobiDB-lite"/>
    </source>
</evidence>
<dbReference type="InterPro" id="IPR009003">
    <property type="entry name" value="Peptidase_S1_PA"/>
</dbReference>
<protein>
    <recommendedName>
        <fullName evidence="6">V8-like Glu-specific endopeptidase</fullName>
    </recommendedName>
</protein>
<dbReference type="SUPFAM" id="SSF50494">
    <property type="entry name" value="Trypsin-like serine proteases"/>
    <property type="match status" value="1"/>
</dbReference>
<evidence type="ECO:0000256" key="1">
    <source>
        <dbReference type="ARBA" id="ARBA00022729"/>
    </source>
</evidence>
<name>A0ABN2WX72_9ACTN</name>